<gene>
    <name evidence="2" type="ORF">ACFSBJ_08925</name>
</gene>
<feature type="region of interest" description="Disordered" evidence="1">
    <location>
        <begin position="1"/>
        <end position="22"/>
    </location>
</feature>
<sequence>MDARTQSHAESESAAASPEITVCESGPETAVFLESGNTDGWIASDVTVDVRR</sequence>
<reference evidence="2 3" key="1">
    <citation type="journal article" date="2019" name="Int. J. Syst. Evol. Microbiol.">
        <title>The Global Catalogue of Microorganisms (GCM) 10K type strain sequencing project: providing services to taxonomists for standard genome sequencing and annotation.</title>
        <authorList>
            <consortium name="The Broad Institute Genomics Platform"/>
            <consortium name="The Broad Institute Genome Sequencing Center for Infectious Disease"/>
            <person name="Wu L."/>
            <person name="Ma J."/>
        </authorList>
    </citation>
    <scope>NUCLEOTIDE SEQUENCE [LARGE SCALE GENOMIC DNA]</scope>
    <source>
        <strain evidence="2 3">CGMCC 1.10594</strain>
    </source>
</reference>
<dbReference type="EMBL" id="JBHUDL010000010">
    <property type="protein sequence ID" value="MFD1633855.1"/>
    <property type="molecule type" value="Genomic_DNA"/>
</dbReference>
<comment type="caution">
    <text evidence="2">The sequence shown here is derived from an EMBL/GenBank/DDBJ whole genome shotgun (WGS) entry which is preliminary data.</text>
</comment>
<accession>A0ABD6CXU2</accession>
<proteinExistence type="predicted"/>
<dbReference type="RefSeq" id="WP_256404121.1">
    <property type="nucleotide sequence ID" value="NZ_CP187151.1"/>
</dbReference>
<keyword evidence="3" id="KW-1185">Reference proteome</keyword>
<evidence type="ECO:0000256" key="1">
    <source>
        <dbReference type="SAM" id="MobiDB-lite"/>
    </source>
</evidence>
<feature type="compositionally biased region" description="Basic and acidic residues" evidence="1">
    <location>
        <begin position="1"/>
        <end position="11"/>
    </location>
</feature>
<organism evidence="2 3">
    <name type="scientific">Haloplanus ruber</name>
    <dbReference type="NCBI Taxonomy" id="869892"/>
    <lineage>
        <taxon>Archaea</taxon>
        <taxon>Methanobacteriati</taxon>
        <taxon>Methanobacteriota</taxon>
        <taxon>Stenosarchaea group</taxon>
        <taxon>Halobacteria</taxon>
        <taxon>Halobacteriales</taxon>
        <taxon>Haloferacaceae</taxon>
        <taxon>Haloplanus</taxon>
    </lineage>
</organism>
<dbReference type="AlphaFoldDB" id="A0ABD6CXU2"/>
<protein>
    <submittedName>
        <fullName evidence="2">Uncharacterized protein</fullName>
    </submittedName>
</protein>
<dbReference type="Proteomes" id="UP001597075">
    <property type="component" value="Unassembled WGS sequence"/>
</dbReference>
<evidence type="ECO:0000313" key="3">
    <source>
        <dbReference type="Proteomes" id="UP001597075"/>
    </source>
</evidence>
<name>A0ABD6CXU2_9EURY</name>
<evidence type="ECO:0000313" key="2">
    <source>
        <dbReference type="EMBL" id="MFD1633855.1"/>
    </source>
</evidence>